<dbReference type="Proteomes" id="UP001626550">
    <property type="component" value="Unassembled WGS sequence"/>
</dbReference>
<dbReference type="Pfam" id="PF00188">
    <property type="entry name" value="CAP"/>
    <property type="match status" value="2"/>
</dbReference>
<evidence type="ECO:0000313" key="3">
    <source>
        <dbReference type="Proteomes" id="UP001626550"/>
    </source>
</evidence>
<reference evidence="2 3" key="1">
    <citation type="submission" date="2024-11" db="EMBL/GenBank/DDBJ databases">
        <title>Adaptive evolution of stress response genes in parasites aligns with host niche diversity.</title>
        <authorList>
            <person name="Hahn C."/>
            <person name="Resl P."/>
        </authorList>
    </citation>
    <scope>NUCLEOTIDE SEQUENCE [LARGE SCALE GENOMIC DNA]</scope>
    <source>
        <strain evidence="2">EGGRZ-B1_66</strain>
        <tissue evidence="2">Body</tissue>
    </source>
</reference>
<dbReference type="InterPro" id="IPR018244">
    <property type="entry name" value="Allrgn_V5/Tpx1_CS"/>
</dbReference>
<sequence>MDALFRLRGLHGVEELKLSEKLAKQAQQLADSLAEMNPTKLEHSDSEEYGENLVVRVYPISGKQATLHWYSEIAYYNFDMENQLECGHFTQIIWSATKEAGFGYAKTEDGHHYIVGHYEPPGNYTDEFIENVPRPVSGVIYVPSDEQIGIRAHIQLTAPKDSLNNPFAEDLGDYDPEKVVAELPNLRKESEDSILREVQGIDDVLRNANTRKDSDRSQMLELKVPESLLIENGIPTSGQHKGSKHYHINVKKVTRRFLKADLELLPIEDDVRFYDPNNNKELKIDCFEKLIQKRTEPEVIDYEDLDDFRRDVFEYHNQVRHEHGVSDLVRNAELDEMAQQWADKLARDGSPSYSYKTYNGSLLGENVALRFTVHDFMPASMLIDKWLNAADNYNYEREPTDEEIREWGHYTQVVWKNSKEIGIGRAQCSKLSKAFVVIFYHPPGNLRDQFVENVPSKSNREVSKL</sequence>
<dbReference type="InterPro" id="IPR035940">
    <property type="entry name" value="CAP_sf"/>
</dbReference>
<dbReference type="SMART" id="SM00198">
    <property type="entry name" value="SCP"/>
    <property type="match status" value="2"/>
</dbReference>
<evidence type="ECO:0000259" key="1">
    <source>
        <dbReference type="SMART" id="SM00198"/>
    </source>
</evidence>
<accession>A0ABD2Q026</accession>
<dbReference type="InterPro" id="IPR002413">
    <property type="entry name" value="V5_allergen-like"/>
</dbReference>
<dbReference type="CDD" id="cd05382">
    <property type="entry name" value="CAP_GAPR1-like"/>
    <property type="match status" value="2"/>
</dbReference>
<feature type="domain" description="SCP" evidence="1">
    <location>
        <begin position="307"/>
        <end position="448"/>
    </location>
</feature>
<dbReference type="SUPFAM" id="SSF55797">
    <property type="entry name" value="PR-1-like"/>
    <property type="match status" value="2"/>
</dbReference>
<dbReference type="InterPro" id="IPR001283">
    <property type="entry name" value="CRISP-related"/>
</dbReference>
<dbReference type="EMBL" id="JBJKFK010001470">
    <property type="protein sequence ID" value="KAL3313006.1"/>
    <property type="molecule type" value="Genomic_DNA"/>
</dbReference>
<keyword evidence="3" id="KW-1185">Reference proteome</keyword>
<comment type="caution">
    <text evidence="2">The sequence shown here is derived from an EMBL/GenBank/DDBJ whole genome shotgun (WGS) entry which is preliminary data.</text>
</comment>
<name>A0ABD2Q026_9PLAT</name>
<gene>
    <name evidence="2" type="ORF">Ciccas_008393</name>
</gene>
<dbReference type="InterPro" id="IPR034113">
    <property type="entry name" value="SCP_GAPR1-like"/>
</dbReference>
<protein>
    <recommendedName>
        <fullName evidence="1">SCP domain-containing protein</fullName>
    </recommendedName>
</protein>
<dbReference type="InterPro" id="IPR014044">
    <property type="entry name" value="CAP_dom"/>
</dbReference>
<dbReference type="PANTHER" id="PTHR10334">
    <property type="entry name" value="CYSTEINE-RICH SECRETORY PROTEIN-RELATED"/>
    <property type="match status" value="1"/>
</dbReference>
<evidence type="ECO:0000313" key="2">
    <source>
        <dbReference type="EMBL" id="KAL3313006.1"/>
    </source>
</evidence>
<feature type="domain" description="SCP" evidence="1">
    <location>
        <begin position="6"/>
        <end position="126"/>
    </location>
</feature>
<dbReference type="PRINTS" id="PR00838">
    <property type="entry name" value="V5ALLERGEN"/>
</dbReference>
<proteinExistence type="predicted"/>
<dbReference type="PROSITE" id="PS01009">
    <property type="entry name" value="CRISP_1"/>
    <property type="match status" value="2"/>
</dbReference>
<dbReference type="PRINTS" id="PR00837">
    <property type="entry name" value="V5TPXLIKE"/>
</dbReference>
<organism evidence="2 3">
    <name type="scientific">Cichlidogyrus casuarinus</name>
    <dbReference type="NCBI Taxonomy" id="1844966"/>
    <lineage>
        <taxon>Eukaryota</taxon>
        <taxon>Metazoa</taxon>
        <taxon>Spiralia</taxon>
        <taxon>Lophotrochozoa</taxon>
        <taxon>Platyhelminthes</taxon>
        <taxon>Monogenea</taxon>
        <taxon>Monopisthocotylea</taxon>
        <taxon>Dactylogyridea</taxon>
        <taxon>Ancyrocephalidae</taxon>
        <taxon>Cichlidogyrus</taxon>
    </lineage>
</organism>
<dbReference type="Gene3D" id="3.40.33.10">
    <property type="entry name" value="CAP"/>
    <property type="match status" value="2"/>
</dbReference>
<dbReference type="AlphaFoldDB" id="A0ABD2Q026"/>